<evidence type="ECO:0000259" key="2">
    <source>
        <dbReference type="Pfam" id="PF03779"/>
    </source>
</evidence>
<feature type="transmembrane region" description="Helical" evidence="1">
    <location>
        <begin position="76"/>
        <end position="95"/>
    </location>
</feature>
<dbReference type="Proteomes" id="UP000230251">
    <property type="component" value="Unassembled WGS sequence"/>
</dbReference>
<feature type="transmembrane region" description="Helical" evidence="1">
    <location>
        <begin position="48"/>
        <end position="64"/>
    </location>
</feature>
<keyword evidence="1" id="KW-1133">Transmembrane helix</keyword>
<accession>A0A2M8EPP9</accession>
<feature type="domain" description="SPW repeat-containing integral membrane" evidence="2">
    <location>
        <begin position="5"/>
        <end position="118"/>
    </location>
</feature>
<feature type="transmembrane region" description="Helical" evidence="1">
    <location>
        <begin position="101"/>
        <end position="123"/>
    </location>
</feature>
<dbReference type="InterPro" id="IPR005530">
    <property type="entry name" value="SPW"/>
</dbReference>
<evidence type="ECO:0000313" key="4">
    <source>
        <dbReference type="Proteomes" id="UP000230251"/>
    </source>
</evidence>
<dbReference type="Pfam" id="PF03779">
    <property type="entry name" value="SPW"/>
    <property type="match status" value="1"/>
</dbReference>
<gene>
    <name evidence="3" type="ORF">CO057_01535</name>
</gene>
<organism evidence="3 4">
    <name type="scientific">Candidatus Uhrbacteria bacterium CG_4_9_14_0_2_um_filter_41_50</name>
    <dbReference type="NCBI Taxonomy" id="1975031"/>
    <lineage>
        <taxon>Bacteria</taxon>
        <taxon>Candidatus Uhriibacteriota</taxon>
    </lineage>
</organism>
<name>A0A2M8EPP9_9BACT</name>
<comment type="caution">
    <text evidence="3">The sequence shown here is derived from an EMBL/GenBank/DDBJ whole genome shotgun (WGS) entry which is preliminary data.</text>
</comment>
<evidence type="ECO:0000313" key="3">
    <source>
        <dbReference type="EMBL" id="PJC24671.1"/>
    </source>
</evidence>
<keyword evidence="1" id="KW-0472">Membrane</keyword>
<keyword evidence="1" id="KW-0812">Transmembrane</keyword>
<protein>
    <recommendedName>
        <fullName evidence="2">SPW repeat-containing integral membrane domain-containing protein</fullName>
    </recommendedName>
</protein>
<dbReference type="AlphaFoldDB" id="A0A2M8EPP9"/>
<sequence length="125" mass="14358">MKSIHWIIFALAFWIVLAPFVGDDILGLFFKNQIEQADLIRLLRWDDLFLGLAVSILSLVVVTMEQGDRKHPGLKAMHWMQLMLGAWIAAAPFALNFDYMAFTWSHFVTGMFVATFALMQVTYED</sequence>
<reference evidence="4" key="1">
    <citation type="submission" date="2017-09" db="EMBL/GenBank/DDBJ databases">
        <title>Depth-based differentiation of microbial function through sediment-hosted aquifers and enrichment of novel symbionts in the deep terrestrial subsurface.</title>
        <authorList>
            <person name="Probst A.J."/>
            <person name="Ladd B."/>
            <person name="Jarett J.K."/>
            <person name="Geller-Mcgrath D.E."/>
            <person name="Sieber C.M.K."/>
            <person name="Emerson J.B."/>
            <person name="Anantharaman K."/>
            <person name="Thomas B.C."/>
            <person name="Malmstrom R."/>
            <person name="Stieglmeier M."/>
            <person name="Klingl A."/>
            <person name="Woyke T."/>
            <person name="Ryan C.M."/>
            <person name="Banfield J.F."/>
        </authorList>
    </citation>
    <scope>NUCLEOTIDE SEQUENCE [LARGE SCALE GENOMIC DNA]</scope>
</reference>
<proteinExistence type="predicted"/>
<evidence type="ECO:0000256" key="1">
    <source>
        <dbReference type="SAM" id="Phobius"/>
    </source>
</evidence>
<dbReference type="EMBL" id="PFSI01000024">
    <property type="protein sequence ID" value="PJC24671.1"/>
    <property type="molecule type" value="Genomic_DNA"/>
</dbReference>